<sequence>MRRQPPQPPPPPPPGYYYYDPSYHYLPQQLGYIGYNDLFVSPWPGAYPSYPPSNSAGQFPSEPPPHPSWLPQQPGAYPSNAAGQFPSEPPPHPPWLPQQPGAYPSNAAGQFSSEPPPHPSWLPQQPGAYPSNAAGQFPSEPPPHQPQPHPPPPGVSGPLYYQSGQQPPLPPYQPDPTPPPPPYQPDPTPPPPPYQSEEPKDWGSDGCSYGDQMDAARDTDADIKIIMSQILFKVADQIIDEFTGKIIAEDGADCKGLAKILASLGSADTDAGLGSIQQPSDYNTLQLGVDTYSDTLGSSRNLLGDMTGKGDSHSKEKHHRSSFFSVPACFRNPSSPDESREDSRRRSKKGSKPSRKRDESSNRSYYSSHEYSEDSRSSRNPTSSKKESKRSRRSISPHHRRH</sequence>
<feature type="compositionally biased region" description="Low complexity" evidence="1">
    <location>
        <begin position="157"/>
        <end position="166"/>
    </location>
</feature>
<organism evidence="2 3">
    <name type="scientific">Raphanus sativus</name>
    <name type="common">Radish</name>
    <name type="synonym">Raphanus raphanistrum var. sativus</name>
    <dbReference type="NCBI Taxonomy" id="3726"/>
    <lineage>
        <taxon>Eukaryota</taxon>
        <taxon>Viridiplantae</taxon>
        <taxon>Streptophyta</taxon>
        <taxon>Embryophyta</taxon>
        <taxon>Tracheophyta</taxon>
        <taxon>Spermatophyta</taxon>
        <taxon>Magnoliopsida</taxon>
        <taxon>eudicotyledons</taxon>
        <taxon>Gunneridae</taxon>
        <taxon>Pentapetalae</taxon>
        <taxon>rosids</taxon>
        <taxon>malvids</taxon>
        <taxon>Brassicales</taxon>
        <taxon>Brassicaceae</taxon>
        <taxon>Brassiceae</taxon>
        <taxon>Raphanus</taxon>
    </lineage>
</organism>
<proteinExistence type="predicted"/>
<dbReference type="Proteomes" id="UP000504610">
    <property type="component" value="Chromosome 2"/>
</dbReference>
<evidence type="ECO:0000256" key="1">
    <source>
        <dbReference type="SAM" id="MobiDB-lite"/>
    </source>
</evidence>
<feature type="region of interest" description="Disordered" evidence="1">
    <location>
        <begin position="46"/>
        <end position="213"/>
    </location>
</feature>
<feature type="compositionally biased region" description="Pro residues" evidence="1">
    <location>
        <begin position="167"/>
        <end position="194"/>
    </location>
</feature>
<protein>
    <submittedName>
        <fullName evidence="3">Uncharacterized protein LOC108856633 isoform X3</fullName>
    </submittedName>
</protein>
<feature type="compositionally biased region" description="Pro residues" evidence="1">
    <location>
        <begin position="139"/>
        <end position="155"/>
    </location>
</feature>
<dbReference type="AlphaFoldDB" id="A0A9W3CWQ4"/>
<accession>A0A9W3CWQ4</accession>
<dbReference type="RefSeq" id="XP_056855995.1">
    <property type="nucleotide sequence ID" value="XM_057000015.1"/>
</dbReference>
<evidence type="ECO:0000313" key="2">
    <source>
        <dbReference type="Proteomes" id="UP000504610"/>
    </source>
</evidence>
<reference evidence="3" key="2">
    <citation type="submission" date="2025-08" db="UniProtKB">
        <authorList>
            <consortium name="RefSeq"/>
        </authorList>
    </citation>
    <scope>IDENTIFICATION</scope>
    <source>
        <tissue evidence="3">Leaf</tissue>
    </source>
</reference>
<keyword evidence="2" id="KW-1185">Reference proteome</keyword>
<feature type="compositionally biased region" description="Basic residues" evidence="1">
    <location>
        <begin position="387"/>
        <end position="402"/>
    </location>
</feature>
<gene>
    <name evidence="3" type="primary">LOC108856633</name>
</gene>
<feature type="compositionally biased region" description="Basic residues" evidence="1">
    <location>
        <begin position="345"/>
        <end position="355"/>
    </location>
</feature>
<name>A0A9W3CWQ4_RAPSA</name>
<reference evidence="2" key="1">
    <citation type="journal article" date="2019" name="Database">
        <title>The radish genome database (RadishGD): an integrated information resource for radish genomics.</title>
        <authorList>
            <person name="Yu H.J."/>
            <person name="Baek S."/>
            <person name="Lee Y.J."/>
            <person name="Cho A."/>
            <person name="Mun J.H."/>
        </authorList>
    </citation>
    <scope>NUCLEOTIDE SEQUENCE [LARGE SCALE GENOMIC DNA]</scope>
    <source>
        <strain evidence="2">cv. WK10039</strain>
    </source>
</reference>
<dbReference type="GeneID" id="108856633"/>
<evidence type="ECO:0000313" key="3">
    <source>
        <dbReference type="RefSeq" id="XP_056855995.1"/>
    </source>
</evidence>
<feature type="region of interest" description="Disordered" evidence="1">
    <location>
        <begin position="303"/>
        <end position="402"/>
    </location>
</feature>
<feature type="compositionally biased region" description="Pro residues" evidence="1">
    <location>
        <begin position="87"/>
        <end position="97"/>
    </location>
</feature>